<feature type="domain" description="Solute-binding protein family 3/N-terminal" evidence="3">
    <location>
        <begin position="47"/>
        <end position="249"/>
    </location>
</feature>
<gene>
    <name evidence="4" type="ORF">SAMN04244559_01545</name>
</gene>
<evidence type="ECO:0000313" key="4">
    <source>
        <dbReference type="EMBL" id="SEH34167.1"/>
    </source>
</evidence>
<feature type="chain" id="PRO_5010300136" evidence="2">
    <location>
        <begin position="21"/>
        <end position="253"/>
    </location>
</feature>
<dbReference type="OrthoDB" id="5421182at2"/>
<feature type="signal peptide" evidence="2">
    <location>
        <begin position="1"/>
        <end position="20"/>
    </location>
</feature>
<proteinExistence type="predicted"/>
<dbReference type="SMART" id="SM00062">
    <property type="entry name" value="PBPb"/>
    <property type="match status" value="1"/>
</dbReference>
<dbReference type="PANTHER" id="PTHR35936">
    <property type="entry name" value="MEMBRANE-BOUND LYTIC MUREIN TRANSGLYCOSYLASE F"/>
    <property type="match status" value="1"/>
</dbReference>
<name>A0A1H6HEA3_MAGFU</name>
<dbReference type="EMBL" id="FNWO01000005">
    <property type="protein sequence ID" value="SEH34167.1"/>
    <property type="molecule type" value="Genomic_DNA"/>
</dbReference>
<evidence type="ECO:0000313" key="5">
    <source>
        <dbReference type="Proteomes" id="UP000182983"/>
    </source>
</evidence>
<keyword evidence="1 2" id="KW-0732">Signal</keyword>
<evidence type="ECO:0000256" key="1">
    <source>
        <dbReference type="ARBA" id="ARBA00022729"/>
    </source>
</evidence>
<accession>A0A1H6HEA3</accession>
<dbReference type="SUPFAM" id="SSF53850">
    <property type="entry name" value="Periplasmic binding protein-like II"/>
    <property type="match status" value="1"/>
</dbReference>
<evidence type="ECO:0000256" key="2">
    <source>
        <dbReference type="SAM" id="SignalP"/>
    </source>
</evidence>
<dbReference type="RefSeq" id="WP_074767173.1">
    <property type="nucleotide sequence ID" value="NZ_FNWO01000005.1"/>
</dbReference>
<protein>
    <submittedName>
        <fullName evidence="4">Polar amino acid transport system substrate-binding protein</fullName>
    </submittedName>
</protein>
<keyword evidence="5" id="KW-1185">Reference proteome</keyword>
<organism evidence="4 5">
    <name type="scientific">Magnetospirillum fulvum</name>
    <name type="common">Rhodospirillum fulvum</name>
    <dbReference type="NCBI Taxonomy" id="1082"/>
    <lineage>
        <taxon>Bacteria</taxon>
        <taxon>Pseudomonadati</taxon>
        <taxon>Pseudomonadota</taxon>
        <taxon>Alphaproteobacteria</taxon>
        <taxon>Rhodospirillales</taxon>
        <taxon>Rhodospirillaceae</taxon>
        <taxon>Magnetospirillum</taxon>
    </lineage>
</organism>
<dbReference type="Proteomes" id="UP000182983">
    <property type="component" value="Unassembled WGS sequence"/>
</dbReference>
<evidence type="ECO:0000259" key="3">
    <source>
        <dbReference type="SMART" id="SM00062"/>
    </source>
</evidence>
<sequence>MKGLLLAALILASLPVQTMAESRTVELASDPWCPHTCPGDPVHPGYMVEVARRAFALSGLTVTYRGMSWTRAMSDTLEGRLDGIVGTLASRAAALDLPQEGFGRNYYAFAVRHDDPWTLGGLDSLEERTIGAVQGYSYSPALDPWMATHRDQIQALGGESALDRNLRKLVAGRIDTVIEDEIVLLYRLKTWPDANRIRVAGRIESGALYIAFSRRNGRGKDLARLFDSGVRTLRATGELDRILAWYGLRDRGR</sequence>
<dbReference type="AlphaFoldDB" id="A0A1H6HEA3"/>
<dbReference type="PANTHER" id="PTHR35936:SF25">
    <property type="entry name" value="ABC TRANSPORTER SUBSTRATE-BINDING PROTEIN"/>
    <property type="match status" value="1"/>
</dbReference>
<dbReference type="InterPro" id="IPR001638">
    <property type="entry name" value="Solute-binding_3/MltF_N"/>
</dbReference>
<dbReference type="Gene3D" id="3.40.190.10">
    <property type="entry name" value="Periplasmic binding protein-like II"/>
    <property type="match status" value="2"/>
</dbReference>
<reference evidence="5" key="1">
    <citation type="submission" date="2016-10" db="EMBL/GenBank/DDBJ databases">
        <authorList>
            <person name="Varghese N."/>
            <person name="Submissions S."/>
        </authorList>
    </citation>
    <scope>NUCLEOTIDE SEQUENCE [LARGE SCALE GENOMIC DNA]</scope>
    <source>
        <strain evidence="5">DSM 13234</strain>
    </source>
</reference>